<dbReference type="GeneID" id="54482297"/>
<proteinExistence type="predicted"/>
<feature type="compositionally biased region" description="Basic and acidic residues" evidence="4">
    <location>
        <begin position="1"/>
        <end position="11"/>
    </location>
</feature>
<dbReference type="InterPro" id="IPR000644">
    <property type="entry name" value="CBS_dom"/>
</dbReference>
<reference evidence="6" key="1">
    <citation type="journal article" date="2020" name="Stud. Mycol.">
        <title>101 Dothideomycetes genomes: a test case for predicting lifestyles and emergence of pathogens.</title>
        <authorList>
            <person name="Haridas S."/>
            <person name="Albert R."/>
            <person name="Binder M."/>
            <person name="Bloem J."/>
            <person name="Labutti K."/>
            <person name="Salamov A."/>
            <person name="Andreopoulos B."/>
            <person name="Baker S."/>
            <person name="Barry K."/>
            <person name="Bills G."/>
            <person name="Bluhm B."/>
            <person name="Cannon C."/>
            <person name="Castanera R."/>
            <person name="Culley D."/>
            <person name="Daum C."/>
            <person name="Ezra D."/>
            <person name="Gonzalez J."/>
            <person name="Henrissat B."/>
            <person name="Kuo A."/>
            <person name="Liang C."/>
            <person name="Lipzen A."/>
            <person name="Lutzoni F."/>
            <person name="Magnuson J."/>
            <person name="Mondo S."/>
            <person name="Nolan M."/>
            <person name="Ohm R."/>
            <person name="Pangilinan J."/>
            <person name="Park H.-J."/>
            <person name="Ramirez L."/>
            <person name="Alfaro M."/>
            <person name="Sun H."/>
            <person name="Tritt A."/>
            <person name="Yoshinaga Y."/>
            <person name="Zwiers L.-H."/>
            <person name="Turgeon B."/>
            <person name="Goodwin S."/>
            <person name="Spatafora J."/>
            <person name="Crous P."/>
            <person name="Grigoriev I."/>
        </authorList>
    </citation>
    <scope>NUCLEOTIDE SEQUENCE</scope>
    <source>
        <strain evidence="6">CBS 121739</strain>
    </source>
</reference>
<dbReference type="OrthoDB" id="449052at2759"/>
<name>A0A6A6W9I6_9PEZI</name>
<dbReference type="GO" id="GO:0042149">
    <property type="term" value="P:cellular response to glucose starvation"/>
    <property type="evidence" value="ECO:0007669"/>
    <property type="project" value="TreeGrafter"/>
</dbReference>
<dbReference type="InterPro" id="IPR046342">
    <property type="entry name" value="CBS_dom_sf"/>
</dbReference>
<dbReference type="AlphaFoldDB" id="A0A6A6W9I6"/>
<dbReference type="PANTHER" id="PTHR13780:SF36">
    <property type="entry name" value="CBS DOMAIN-CONTAINING PROTEIN"/>
    <property type="match status" value="1"/>
</dbReference>
<feature type="compositionally biased region" description="Polar residues" evidence="4">
    <location>
        <begin position="38"/>
        <end position="50"/>
    </location>
</feature>
<feature type="region of interest" description="Disordered" evidence="4">
    <location>
        <begin position="1"/>
        <end position="67"/>
    </location>
</feature>
<evidence type="ECO:0000256" key="4">
    <source>
        <dbReference type="SAM" id="MobiDB-lite"/>
    </source>
</evidence>
<feature type="compositionally biased region" description="Low complexity" evidence="4">
    <location>
        <begin position="478"/>
        <end position="522"/>
    </location>
</feature>
<dbReference type="Pfam" id="PF00571">
    <property type="entry name" value="CBS"/>
    <property type="match status" value="2"/>
</dbReference>
<sequence>MTDSSGLKENDTPAPTHPAPISTTNPRSPHTKDALSRINPSPMSHRQSFGENLRGIPSSPRQRHPSLSQHALQELLDNPPVRGNGDPRFRGRDWRTLQLGEIVKEKEQQLQFVTMDDSVETATNLLVNPNSTNVVLIRESSETQAVIGTYDYADLNAYLLLVVGLALPEEGQTESFEELAKKGREGKPIPLKDVKDLGRKEPIITLADTADLTKAMEVFGSGIHRLIVVKEGTFDVVGVLSQLHLLGFFWEHRSSFPALEPLYSGVLKDLNIGSHSVYSINGDKPLTTALELMNNEGVTSLPVLDSQRNVIGNISNVDVRLLTKSTSLPLLSSSCIHFISVILSERGMDDGKDSFPVFHVSPYSTLAHTVAKLVATKSHRMWIVDAPSPASSAPSTPATTPAVLHPPAPFSQATSTMTPHGNNLGAPAVSASALPGAHLSGRLSGVVSLTDILNVFARASGLHPHDPDEMRRHRRRSSSSSIRRSVDSNRSGSVSGRESGRTGVSSGVGVGRSTSVAGKRAT</sequence>
<dbReference type="CDD" id="cd02205">
    <property type="entry name" value="CBS_pair_SF"/>
    <property type="match status" value="1"/>
</dbReference>
<evidence type="ECO:0000313" key="7">
    <source>
        <dbReference type="Proteomes" id="UP000799437"/>
    </source>
</evidence>
<dbReference type="PANTHER" id="PTHR13780">
    <property type="entry name" value="AMP-ACTIVATED PROTEIN KINASE, GAMMA REGULATORY SUBUNIT"/>
    <property type="match status" value="1"/>
</dbReference>
<feature type="region of interest" description="Disordered" evidence="4">
    <location>
        <begin position="388"/>
        <end position="424"/>
    </location>
</feature>
<evidence type="ECO:0000256" key="3">
    <source>
        <dbReference type="PROSITE-ProRule" id="PRU00703"/>
    </source>
</evidence>
<feature type="domain" description="CBS" evidence="5">
    <location>
        <begin position="273"/>
        <end position="330"/>
    </location>
</feature>
<evidence type="ECO:0000259" key="5">
    <source>
        <dbReference type="PROSITE" id="PS51371"/>
    </source>
</evidence>
<feature type="compositionally biased region" description="Polar residues" evidence="4">
    <location>
        <begin position="411"/>
        <end position="421"/>
    </location>
</feature>
<protein>
    <recommendedName>
        <fullName evidence="5">CBS domain-containing protein</fullName>
    </recommendedName>
</protein>
<dbReference type="InterPro" id="IPR050511">
    <property type="entry name" value="AMPK_gamma/SDS23_families"/>
</dbReference>
<dbReference type="SUPFAM" id="SSF54631">
    <property type="entry name" value="CBS-domain pair"/>
    <property type="match status" value="2"/>
</dbReference>
<evidence type="ECO:0000256" key="2">
    <source>
        <dbReference type="ARBA" id="ARBA00023122"/>
    </source>
</evidence>
<dbReference type="GO" id="GO:0004865">
    <property type="term" value="F:protein serine/threonine phosphatase inhibitor activity"/>
    <property type="evidence" value="ECO:0007669"/>
    <property type="project" value="TreeGrafter"/>
</dbReference>
<organism evidence="6 7">
    <name type="scientific">Pseudovirgaria hyperparasitica</name>
    <dbReference type="NCBI Taxonomy" id="470096"/>
    <lineage>
        <taxon>Eukaryota</taxon>
        <taxon>Fungi</taxon>
        <taxon>Dikarya</taxon>
        <taxon>Ascomycota</taxon>
        <taxon>Pezizomycotina</taxon>
        <taxon>Dothideomycetes</taxon>
        <taxon>Dothideomycetes incertae sedis</taxon>
        <taxon>Acrospermales</taxon>
        <taxon>Acrospermaceae</taxon>
        <taxon>Pseudovirgaria</taxon>
    </lineage>
</organism>
<dbReference type="SMART" id="SM00116">
    <property type="entry name" value="CBS"/>
    <property type="match status" value="3"/>
</dbReference>
<dbReference type="PROSITE" id="PS51371">
    <property type="entry name" value="CBS"/>
    <property type="match status" value="1"/>
</dbReference>
<dbReference type="EMBL" id="ML996572">
    <property type="protein sequence ID" value="KAF2758257.1"/>
    <property type="molecule type" value="Genomic_DNA"/>
</dbReference>
<dbReference type="RefSeq" id="XP_033600708.1">
    <property type="nucleotide sequence ID" value="XM_033741243.1"/>
</dbReference>
<feature type="region of interest" description="Disordered" evidence="4">
    <location>
        <begin position="461"/>
        <end position="522"/>
    </location>
</feature>
<feature type="compositionally biased region" description="Low complexity" evidence="4">
    <location>
        <begin position="388"/>
        <end position="402"/>
    </location>
</feature>
<evidence type="ECO:0000313" key="6">
    <source>
        <dbReference type="EMBL" id="KAF2758257.1"/>
    </source>
</evidence>
<accession>A0A6A6W9I6</accession>
<dbReference type="Gene3D" id="3.10.580.10">
    <property type="entry name" value="CBS-domain"/>
    <property type="match status" value="2"/>
</dbReference>
<keyword evidence="1" id="KW-0677">Repeat</keyword>
<evidence type="ECO:0000256" key="1">
    <source>
        <dbReference type="ARBA" id="ARBA00022737"/>
    </source>
</evidence>
<gene>
    <name evidence="6" type="ORF">EJ05DRAFT_382661</name>
</gene>
<dbReference type="Proteomes" id="UP000799437">
    <property type="component" value="Unassembled WGS sequence"/>
</dbReference>
<keyword evidence="2 3" id="KW-0129">CBS domain</keyword>
<keyword evidence="7" id="KW-1185">Reference proteome</keyword>